<evidence type="ECO:0000256" key="1">
    <source>
        <dbReference type="ARBA" id="ARBA00006702"/>
    </source>
</evidence>
<keyword evidence="3 5" id="KW-0378">Hydrolase</keyword>
<feature type="compositionally biased region" description="Low complexity" evidence="6">
    <location>
        <begin position="483"/>
        <end position="500"/>
    </location>
</feature>
<feature type="compositionally biased region" description="Low complexity" evidence="6">
    <location>
        <begin position="401"/>
        <end position="422"/>
    </location>
</feature>
<dbReference type="STRING" id="741276.A0A2S5B862"/>
<dbReference type="SUPFAM" id="SSF81606">
    <property type="entry name" value="PP2C-like"/>
    <property type="match status" value="2"/>
</dbReference>
<dbReference type="AlphaFoldDB" id="A0A2S5B862"/>
<dbReference type="SMART" id="SM00332">
    <property type="entry name" value="PP2Cc"/>
    <property type="match status" value="1"/>
</dbReference>
<accession>A0A2S5B862</accession>
<feature type="domain" description="PPM-type phosphatase" evidence="7">
    <location>
        <begin position="164"/>
        <end position="647"/>
    </location>
</feature>
<evidence type="ECO:0000313" key="8">
    <source>
        <dbReference type="EMBL" id="POY72947.1"/>
    </source>
</evidence>
<feature type="compositionally biased region" description="Low complexity" evidence="6">
    <location>
        <begin position="360"/>
        <end position="377"/>
    </location>
</feature>
<evidence type="ECO:0000313" key="9">
    <source>
        <dbReference type="Proteomes" id="UP000237144"/>
    </source>
</evidence>
<dbReference type="InterPro" id="IPR001932">
    <property type="entry name" value="PPM-type_phosphatase-like_dom"/>
</dbReference>
<name>A0A2S5B862_9BASI</name>
<evidence type="ECO:0000256" key="6">
    <source>
        <dbReference type="SAM" id="MobiDB-lite"/>
    </source>
</evidence>
<sequence length="672" mass="70386">MVNQPALKIDVEAVNSQAAAQDGSLLPPDQTPSAGPTTTAAATPRTALNRRQSQKQPLQGDAVTTEQTTADGKDTFGVVNRHPVSVSAAAAVNNHDDDATQLSDEEPGFTVGVSVDRNKKCRRTMEECVDGCSPSLFLARRALTPFFFDPLAALTRSSTTLAVSVRKTSLEIGTLGDDEKIARTDAKLTAGGQGYFAVFDGHAGKHAAEWCGHHFHTHLLEHLRSAPSSTPVPDLLNATFLSVDAKLSELAVKGGTHSGCTAVTCFLRLEDDHGNPAGDASGVCNEVVPVKDEVAPPRVDKDAALKVARQLEEREAHDPTAFGNQGKRRDKDPLDPFDGGRDTTAEELKNLREDEEARTATEALTATTESATSSPAHSPRKKGDDGGKDLKRRIKAMLGVSGSSSSSASSSHDGSPAAGAGSDPEMPSSAISATSEGPTPVDGRSPNTLGSPGKAALPSSEEIKKRTSTLARSDSDDPTASLVPSTPSIPISAPAVSLPSEKATRRTLYTANVGDARAVLSRGGKAIRLTYDHKGSDAKEAKRISDAGGYVLNNRVNGVLAVTRSLGDSSMKEFVVGSPYTTETALGPHDDFLIVACDGLWDVCTDQEAVDLIADCADDAQAASQKLLDHALNNFSTDNLSVLVVSLHPPSKALARRRESTQDGGAGMIANP</sequence>
<dbReference type="EMBL" id="PJQD01000044">
    <property type="protein sequence ID" value="POY72947.1"/>
    <property type="molecule type" value="Genomic_DNA"/>
</dbReference>
<evidence type="ECO:0000256" key="3">
    <source>
        <dbReference type="ARBA" id="ARBA00022801"/>
    </source>
</evidence>
<dbReference type="InterPro" id="IPR036457">
    <property type="entry name" value="PPM-type-like_dom_sf"/>
</dbReference>
<feature type="region of interest" description="Disordered" evidence="6">
    <location>
        <begin position="311"/>
        <end position="502"/>
    </location>
</feature>
<feature type="compositionally biased region" description="Low complexity" evidence="6">
    <location>
        <begin position="31"/>
        <end position="47"/>
    </location>
</feature>
<evidence type="ECO:0000256" key="4">
    <source>
        <dbReference type="ARBA" id="ARBA00022912"/>
    </source>
</evidence>
<dbReference type="CDD" id="cd00143">
    <property type="entry name" value="PP2Cc"/>
    <property type="match status" value="1"/>
</dbReference>
<dbReference type="InterPro" id="IPR000222">
    <property type="entry name" value="PP2C_BS"/>
</dbReference>
<feature type="region of interest" description="Disordered" evidence="6">
    <location>
        <begin position="17"/>
        <end position="67"/>
    </location>
</feature>
<dbReference type="OrthoDB" id="10264738at2759"/>
<evidence type="ECO:0000256" key="5">
    <source>
        <dbReference type="RuleBase" id="RU003465"/>
    </source>
</evidence>
<dbReference type="PROSITE" id="PS51746">
    <property type="entry name" value="PPM_2"/>
    <property type="match status" value="1"/>
</dbReference>
<dbReference type="Gene3D" id="3.60.40.10">
    <property type="entry name" value="PPM-type phosphatase domain"/>
    <property type="match status" value="2"/>
</dbReference>
<protein>
    <recommendedName>
        <fullName evidence="7">PPM-type phosphatase domain-containing protein</fullName>
    </recommendedName>
</protein>
<dbReference type="GO" id="GO:0046872">
    <property type="term" value="F:metal ion binding"/>
    <property type="evidence" value="ECO:0007669"/>
    <property type="project" value="UniProtKB-KW"/>
</dbReference>
<dbReference type="Pfam" id="PF00481">
    <property type="entry name" value="PP2C"/>
    <property type="match status" value="2"/>
</dbReference>
<keyword evidence="2" id="KW-0479">Metal-binding</keyword>
<organism evidence="8 9">
    <name type="scientific">Rhodotorula taiwanensis</name>
    <dbReference type="NCBI Taxonomy" id="741276"/>
    <lineage>
        <taxon>Eukaryota</taxon>
        <taxon>Fungi</taxon>
        <taxon>Dikarya</taxon>
        <taxon>Basidiomycota</taxon>
        <taxon>Pucciniomycotina</taxon>
        <taxon>Microbotryomycetes</taxon>
        <taxon>Sporidiobolales</taxon>
        <taxon>Sporidiobolaceae</taxon>
        <taxon>Rhodotorula</taxon>
    </lineage>
</organism>
<dbReference type="PANTHER" id="PTHR13832">
    <property type="entry name" value="PROTEIN PHOSPHATASE 2C"/>
    <property type="match status" value="1"/>
</dbReference>
<dbReference type="Proteomes" id="UP000237144">
    <property type="component" value="Unassembled WGS sequence"/>
</dbReference>
<keyword evidence="4 5" id="KW-0904">Protein phosphatase</keyword>
<proteinExistence type="inferred from homology"/>
<comment type="caution">
    <text evidence="8">The sequence shown here is derived from an EMBL/GenBank/DDBJ whole genome shotgun (WGS) entry which is preliminary data.</text>
</comment>
<feature type="compositionally biased region" description="Polar residues" evidence="6">
    <location>
        <begin position="49"/>
        <end position="67"/>
    </location>
</feature>
<evidence type="ECO:0000256" key="2">
    <source>
        <dbReference type="ARBA" id="ARBA00022723"/>
    </source>
</evidence>
<dbReference type="PANTHER" id="PTHR13832:SF837">
    <property type="entry name" value="PROTEIN PHOSPHATASE 2C-LIKE DOMAIN-CONTAINING PROTEIN 1"/>
    <property type="match status" value="1"/>
</dbReference>
<dbReference type="GO" id="GO:0004722">
    <property type="term" value="F:protein serine/threonine phosphatase activity"/>
    <property type="evidence" value="ECO:0007669"/>
    <property type="project" value="InterPro"/>
</dbReference>
<dbReference type="InterPro" id="IPR015655">
    <property type="entry name" value="PP2C"/>
</dbReference>
<dbReference type="PROSITE" id="PS01032">
    <property type="entry name" value="PPM_1"/>
    <property type="match status" value="1"/>
</dbReference>
<evidence type="ECO:0000259" key="7">
    <source>
        <dbReference type="PROSITE" id="PS51746"/>
    </source>
</evidence>
<reference evidence="8 9" key="1">
    <citation type="journal article" date="2018" name="Front. Microbiol.">
        <title>Prospects for Fungal Bioremediation of Acidic Radioactive Waste Sites: Characterization and Genome Sequence of Rhodotorula taiwanensis MD1149.</title>
        <authorList>
            <person name="Tkavc R."/>
            <person name="Matrosova V.Y."/>
            <person name="Grichenko O.E."/>
            <person name="Gostincar C."/>
            <person name="Volpe R.P."/>
            <person name="Klimenkova P."/>
            <person name="Gaidamakova E.K."/>
            <person name="Zhou C.E."/>
            <person name="Stewart B.J."/>
            <person name="Lyman M.G."/>
            <person name="Malfatti S.A."/>
            <person name="Rubinfeld B."/>
            <person name="Courtot M."/>
            <person name="Singh J."/>
            <person name="Dalgard C.L."/>
            <person name="Hamilton T."/>
            <person name="Frey K.G."/>
            <person name="Gunde-Cimerman N."/>
            <person name="Dugan L."/>
            <person name="Daly M.J."/>
        </authorList>
    </citation>
    <scope>NUCLEOTIDE SEQUENCE [LARGE SCALE GENOMIC DNA]</scope>
    <source>
        <strain evidence="8 9">MD1149</strain>
    </source>
</reference>
<feature type="compositionally biased region" description="Basic and acidic residues" evidence="6">
    <location>
        <begin position="327"/>
        <end position="359"/>
    </location>
</feature>
<keyword evidence="9" id="KW-1185">Reference proteome</keyword>
<comment type="similarity">
    <text evidence="1 5">Belongs to the PP2C family.</text>
</comment>
<gene>
    <name evidence="8" type="ORF">BMF94_4023</name>
</gene>